<name>A0A7S4P9U9_GUITH</name>
<sequence>MFQGGSSYENRPPSPYHAFRPAGSSSPIFGMSQADYNHLNEQQAAGRKALPPLPPSQGQQRRSFGSLSQVQLYNGTSHLSSQKPPLPINPQLSPRPNVGNLSRPGSEHGSKPPSPLHSRPQSPSIFTRNPSPHRSHDLTPRRIGPTLRRDGEDFFSQCQDFTIHHVVHINAKCQLVYLTPKVAFAVFGDYNDAETLHKRHSVFSSSSVWATGNTRKKISEDSDMAKFAGAEVAKYLGNHHRGKHFVVLSSETFTSLAWQGHLEVVDCNAFEPLPLSQGAEIVRRLLSFLRGDDKNVLVFMRPNVMVASVLISLMDENVLISEVFRKLSQVNFDRVPLAGEERYLAMLDKVSRRPDIVQTCPSMTVGTLKLYGDVEFVRSTENLIRVHIELHHSGYIDSTDFREQTLYRVLRSNEIDACLVVHFLPIALQKDIRILIFSTLAGDMGLITGPQPMLQINFHTSFVDCNRPLVFEKNDLDRFQTFCPVTRVEFIPGPRNDEQLSAPEVKFVRKKVKRKSSPLNLISDFLNSNPDDEEEKSLESGRPQEIRQVGKVYRDDAKTSQGTDFAYSLPDEYTPSLVDSGRATPDRSSPGRIGTPTRLYDSGRQTPTRFGTPLRYGTPTRGRDSGRQTPVRSEEGERSGRITPTRGPPSPRIPVPSGAALDGEVAPVDGLAIFLNAPRMRFGSDGRRTPDGRVSPGKAGREPLSLWSSTDSLRDHFNIGGLSRQPSNDIQTHPNGFETPTRVKEEGVVADARTGARDRQSPILKTFLQQSIQDSMLPNTEHAFQPVAENFRAVLGQRMAEEQKNSNVKPMPGRPTQVNASPGHIAEGLRQGLENKLSSERSFANAELGFATPRHSVTPSPIGSRASDIEFSRFDPPSSVRALNFSDNRHLSDTLLDQSANEFQPIERPAVDELLIDMTRPAEPREPSVPPQAFMDPSFNSMQDAKSGRSEGSSGMQDKKGGEPGASSSCCCLPCWLQSS</sequence>
<feature type="compositionally biased region" description="Polar residues" evidence="1">
    <location>
        <begin position="119"/>
        <end position="132"/>
    </location>
</feature>
<feature type="region of interest" description="Disordered" evidence="1">
    <location>
        <begin position="523"/>
        <end position="547"/>
    </location>
</feature>
<dbReference type="EMBL" id="HBKN01040489">
    <property type="protein sequence ID" value="CAE2328454.1"/>
    <property type="molecule type" value="Transcribed_RNA"/>
</dbReference>
<dbReference type="Gene3D" id="2.60.40.1110">
    <property type="match status" value="1"/>
</dbReference>
<protein>
    <submittedName>
        <fullName evidence="2">Uncharacterized protein</fullName>
    </submittedName>
</protein>
<evidence type="ECO:0000313" key="2">
    <source>
        <dbReference type="EMBL" id="CAE2328454.1"/>
    </source>
</evidence>
<reference evidence="2" key="1">
    <citation type="submission" date="2021-01" db="EMBL/GenBank/DDBJ databases">
        <authorList>
            <person name="Corre E."/>
            <person name="Pelletier E."/>
            <person name="Niang G."/>
            <person name="Scheremetjew M."/>
            <person name="Finn R."/>
            <person name="Kale V."/>
            <person name="Holt S."/>
            <person name="Cochrane G."/>
            <person name="Meng A."/>
            <person name="Brown T."/>
            <person name="Cohen L."/>
        </authorList>
    </citation>
    <scope>NUCLEOTIDE SEQUENCE</scope>
    <source>
        <strain evidence="2">CCMP 2712</strain>
    </source>
</reference>
<feature type="region of interest" description="Disordered" evidence="1">
    <location>
        <begin position="681"/>
        <end position="705"/>
    </location>
</feature>
<dbReference type="Gene3D" id="3.90.190.10">
    <property type="entry name" value="Protein tyrosine phosphatase superfamily"/>
    <property type="match status" value="1"/>
</dbReference>
<evidence type="ECO:0000256" key="1">
    <source>
        <dbReference type="SAM" id="MobiDB-lite"/>
    </source>
</evidence>
<accession>A0A7S4P9U9</accession>
<feature type="region of interest" description="Disordered" evidence="1">
    <location>
        <begin position="922"/>
        <end position="970"/>
    </location>
</feature>
<feature type="region of interest" description="Disordered" evidence="1">
    <location>
        <begin position="562"/>
        <end position="661"/>
    </location>
</feature>
<feature type="compositionally biased region" description="Polar residues" evidence="1">
    <location>
        <begin position="938"/>
        <end position="956"/>
    </location>
</feature>
<organism evidence="2">
    <name type="scientific">Guillardia theta</name>
    <name type="common">Cryptophyte</name>
    <name type="synonym">Cryptomonas phi</name>
    <dbReference type="NCBI Taxonomy" id="55529"/>
    <lineage>
        <taxon>Eukaryota</taxon>
        <taxon>Cryptophyceae</taxon>
        <taxon>Pyrenomonadales</taxon>
        <taxon>Geminigeraceae</taxon>
        <taxon>Guillardia</taxon>
    </lineage>
</organism>
<dbReference type="AlphaFoldDB" id="A0A7S4P9U9"/>
<feature type="compositionally biased region" description="Polar residues" evidence="1">
    <location>
        <begin position="56"/>
        <end position="65"/>
    </location>
</feature>
<feature type="compositionally biased region" description="Basic and acidic residues" evidence="1">
    <location>
        <begin position="621"/>
        <end position="640"/>
    </location>
</feature>
<feature type="compositionally biased region" description="Basic and acidic residues" evidence="1">
    <location>
        <begin position="682"/>
        <end position="691"/>
    </location>
</feature>
<feature type="region of interest" description="Disordered" evidence="1">
    <location>
        <begin position="1"/>
        <end position="65"/>
    </location>
</feature>
<dbReference type="InterPro" id="IPR029021">
    <property type="entry name" value="Prot-tyrosine_phosphatase-like"/>
</dbReference>
<feature type="region of interest" description="Disordered" evidence="1">
    <location>
        <begin position="77"/>
        <end position="145"/>
    </location>
</feature>
<proteinExistence type="predicted"/>
<gene>
    <name evidence="2" type="ORF">GTHE00462_LOCUS31676</name>
</gene>